<evidence type="ECO:0008006" key="17">
    <source>
        <dbReference type="Google" id="ProtNLM"/>
    </source>
</evidence>
<comment type="caution">
    <text evidence="15">The sequence shown here is derived from an EMBL/GenBank/DDBJ whole genome shotgun (WGS) entry which is preliminary data.</text>
</comment>
<keyword evidence="6 12" id="KW-0479">Metal-binding</keyword>
<keyword evidence="9 12" id="KW-0408">Iron</keyword>
<dbReference type="GO" id="GO:0016020">
    <property type="term" value="C:membrane"/>
    <property type="evidence" value="ECO:0007669"/>
    <property type="project" value="UniProtKB-SubCell"/>
</dbReference>
<evidence type="ECO:0000313" key="16">
    <source>
        <dbReference type="Proteomes" id="UP001634393"/>
    </source>
</evidence>
<evidence type="ECO:0000256" key="2">
    <source>
        <dbReference type="ARBA" id="ARBA00004167"/>
    </source>
</evidence>
<comment type="cofactor">
    <cofactor evidence="1 12">
        <name>heme</name>
        <dbReference type="ChEBI" id="CHEBI:30413"/>
    </cofactor>
</comment>
<reference evidence="15 16" key="1">
    <citation type="submission" date="2024-12" db="EMBL/GenBank/DDBJ databases">
        <title>The unique morphological basis and parallel evolutionary history of personate flowers in Penstemon.</title>
        <authorList>
            <person name="Depatie T.H."/>
            <person name="Wessinger C.A."/>
        </authorList>
    </citation>
    <scope>NUCLEOTIDE SEQUENCE [LARGE SCALE GENOMIC DNA]</scope>
    <source>
        <strain evidence="15">WTNN_2</strain>
        <tissue evidence="15">Leaf</tissue>
    </source>
</reference>
<evidence type="ECO:0000256" key="3">
    <source>
        <dbReference type="ARBA" id="ARBA00010617"/>
    </source>
</evidence>
<evidence type="ECO:0000256" key="9">
    <source>
        <dbReference type="ARBA" id="ARBA00023004"/>
    </source>
</evidence>
<feature type="transmembrane region" description="Helical" evidence="14">
    <location>
        <begin position="66"/>
        <end position="84"/>
    </location>
</feature>
<dbReference type="PRINTS" id="PR00463">
    <property type="entry name" value="EP450I"/>
</dbReference>
<keyword evidence="8 13" id="KW-0560">Oxidoreductase</keyword>
<keyword evidence="7 14" id="KW-1133">Transmembrane helix</keyword>
<dbReference type="SUPFAM" id="SSF48264">
    <property type="entry name" value="Cytochrome P450"/>
    <property type="match status" value="1"/>
</dbReference>
<keyword evidence="11 14" id="KW-0472">Membrane</keyword>
<evidence type="ECO:0000256" key="10">
    <source>
        <dbReference type="ARBA" id="ARBA00023033"/>
    </source>
</evidence>
<dbReference type="AlphaFoldDB" id="A0ABD3T159"/>
<dbReference type="FunFam" id="1.10.630.10:FF:000044">
    <property type="entry name" value="Cytochrome P450"/>
    <property type="match status" value="1"/>
</dbReference>
<feature type="binding site" description="axial binding residue" evidence="12">
    <location>
        <position position="514"/>
    </location>
    <ligand>
        <name>heme</name>
        <dbReference type="ChEBI" id="CHEBI:30413"/>
    </ligand>
    <ligandPart>
        <name>Fe</name>
        <dbReference type="ChEBI" id="CHEBI:18248"/>
    </ligandPart>
</feature>
<dbReference type="InterPro" id="IPR036396">
    <property type="entry name" value="Cyt_P450_sf"/>
</dbReference>
<evidence type="ECO:0000256" key="5">
    <source>
        <dbReference type="ARBA" id="ARBA00022692"/>
    </source>
</evidence>
<name>A0ABD3T159_9LAMI</name>
<dbReference type="InterPro" id="IPR002401">
    <property type="entry name" value="Cyt_P450_E_grp-I"/>
</dbReference>
<comment type="similarity">
    <text evidence="3 13">Belongs to the cytochrome P450 family.</text>
</comment>
<dbReference type="Gene3D" id="1.10.630.10">
    <property type="entry name" value="Cytochrome P450"/>
    <property type="match status" value="1"/>
</dbReference>
<accession>A0ABD3T159</accession>
<gene>
    <name evidence="15" type="ORF">ACJIZ3_019444</name>
</gene>
<keyword evidence="5 14" id="KW-0812">Transmembrane</keyword>
<evidence type="ECO:0000256" key="13">
    <source>
        <dbReference type="RuleBase" id="RU000461"/>
    </source>
</evidence>
<dbReference type="PANTHER" id="PTHR24296">
    <property type="entry name" value="CYTOCHROME P450"/>
    <property type="match status" value="1"/>
</dbReference>
<keyword evidence="4 12" id="KW-0349">Heme</keyword>
<dbReference type="Pfam" id="PF00067">
    <property type="entry name" value="p450"/>
    <property type="match status" value="1"/>
</dbReference>
<dbReference type="CDD" id="cd11064">
    <property type="entry name" value="CYP86A"/>
    <property type="match status" value="1"/>
</dbReference>
<evidence type="ECO:0000256" key="4">
    <source>
        <dbReference type="ARBA" id="ARBA00022617"/>
    </source>
</evidence>
<evidence type="ECO:0000256" key="12">
    <source>
        <dbReference type="PIRSR" id="PIRSR602401-1"/>
    </source>
</evidence>
<dbReference type="InterPro" id="IPR017972">
    <property type="entry name" value="Cyt_P450_CS"/>
</dbReference>
<sequence length="581" mass="66824">MALITHMNTPSSHNNFMNYSYFSNILPDYFHSKIMISSSNDPSSASSLYSAGKSNTFNLFNFLSEIQMIELLLAVVVFIVIHCLRQKKHQGLPNWPFVGMLPSLIVGIQGNMYEWISEVLHRQNGTFTFKGPWFTNLNCVVTSDPRNLEYLLKTRFPNFPKGDYFRSTVRDLLGDGIFNADDEIWVKQRKTASLEFHSAKFRKMTTDSLLELVHARLLPVLEDSVEKSCTIDLQDILLRLTFDNVCMIAFGVDPGCLSPGLPDIPFARAFEAATEATIMRFVTPTLIWKAMRFLDLGSEGKLKESIKGVDDFADGVIRARKKELSLDETKHRSDLLTVFVGMKDEEGRPFSDKFLRDICVNFILAGRDTSSVALSWFFWLLDKNPEVEERILAEICEIVSEREGEEVTGNDFVFRPEEVKKMDYLQAALSEALRLYPSVPVDHKEVLEDDKFPDGTVLKKGTKVVYAIYAMGRMEEIWGKDCREFKPDRWLRDRRFISESAYKFTAFNGGPRLCLGKDFAYYQMKFAAASILLRYRVAVVENHRVVPKMALTMYMKYGLKVKLFRRDTSQIQKYLKGKKYY</sequence>
<evidence type="ECO:0000256" key="11">
    <source>
        <dbReference type="ARBA" id="ARBA00023136"/>
    </source>
</evidence>
<protein>
    <recommendedName>
        <fullName evidence="17">Cytochrome P450</fullName>
    </recommendedName>
</protein>
<evidence type="ECO:0000256" key="8">
    <source>
        <dbReference type="ARBA" id="ARBA00023002"/>
    </source>
</evidence>
<evidence type="ECO:0000256" key="6">
    <source>
        <dbReference type="ARBA" id="ARBA00022723"/>
    </source>
</evidence>
<evidence type="ECO:0000313" key="15">
    <source>
        <dbReference type="EMBL" id="KAL3830642.1"/>
    </source>
</evidence>
<evidence type="ECO:0000256" key="7">
    <source>
        <dbReference type="ARBA" id="ARBA00022989"/>
    </source>
</evidence>
<dbReference type="PRINTS" id="PR00385">
    <property type="entry name" value="P450"/>
</dbReference>
<dbReference type="GO" id="GO:0046872">
    <property type="term" value="F:metal ion binding"/>
    <property type="evidence" value="ECO:0007669"/>
    <property type="project" value="UniProtKB-KW"/>
</dbReference>
<organism evidence="15 16">
    <name type="scientific">Penstemon smallii</name>
    <dbReference type="NCBI Taxonomy" id="265156"/>
    <lineage>
        <taxon>Eukaryota</taxon>
        <taxon>Viridiplantae</taxon>
        <taxon>Streptophyta</taxon>
        <taxon>Embryophyta</taxon>
        <taxon>Tracheophyta</taxon>
        <taxon>Spermatophyta</taxon>
        <taxon>Magnoliopsida</taxon>
        <taxon>eudicotyledons</taxon>
        <taxon>Gunneridae</taxon>
        <taxon>Pentapetalae</taxon>
        <taxon>asterids</taxon>
        <taxon>lamiids</taxon>
        <taxon>Lamiales</taxon>
        <taxon>Plantaginaceae</taxon>
        <taxon>Cheloneae</taxon>
        <taxon>Penstemon</taxon>
    </lineage>
</organism>
<dbReference type="PROSITE" id="PS00086">
    <property type="entry name" value="CYTOCHROME_P450"/>
    <property type="match status" value="1"/>
</dbReference>
<evidence type="ECO:0000256" key="14">
    <source>
        <dbReference type="SAM" id="Phobius"/>
    </source>
</evidence>
<comment type="subcellular location">
    <subcellularLocation>
        <location evidence="2">Membrane</location>
        <topology evidence="2">Single-pass membrane protein</topology>
    </subcellularLocation>
</comment>
<dbReference type="InterPro" id="IPR001128">
    <property type="entry name" value="Cyt_P450"/>
</dbReference>
<dbReference type="Proteomes" id="UP001634393">
    <property type="component" value="Unassembled WGS sequence"/>
</dbReference>
<evidence type="ECO:0000256" key="1">
    <source>
        <dbReference type="ARBA" id="ARBA00001971"/>
    </source>
</evidence>
<proteinExistence type="inferred from homology"/>
<dbReference type="EMBL" id="JBJXBP010000005">
    <property type="protein sequence ID" value="KAL3830642.1"/>
    <property type="molecule type" value="Genomic_DNA"/>
</dbReference>
<dbReference type="GO" id="GO:0004497">
    <property type="term" value="F:monooxygenase activity"/>
    <property type="evidence" value="ECO:0007669"/>
    <property type="project" value="UniProtKB-KW"/>
</dbReference>
<keyword evidence="16" id="KW-1185">Reference proteome</keyword>
<dbReference type="GO" id="GO:0006629">
    <property type="term" value="P:lipid metabolic process"/>
    <property type="evidence" value="ECO:0007669"/>
    <property type="project" value="UniProtKB-ARBA"/>
</dbReference>
<keyword evidence="10 13" id="KW-0503">Monooxygenase</keyword>